<gene>
    <name evidence="2" type="ordered locus">BLASA_3854</name>
</gene>
<dbReference type="Proteomes" id="UP000007517">
    <property type="component" value="Chromosome"/>
</dbReference>
<organism evidence="2 3">
    <name type="scientific">Blastococcus saxobsidens (strain DD2)</name>
    <dbReference type="NCBI Taxonomy" id="1146883"/>
    <lineage>
        <taxon>Bacteria</taxon>
        <taxon>Bacillati</taxon>
        <taxon>Actinomycetota</taxon>
        <taxon>Actinomycetes</taxon>
        <taxon>Geodermatophilales</taxon>
        <taxon>Geodermatophilaceae</taxon>
        <taxon>Blastococcus</taxon>
    </lineage>
</organism>
<dbReference type="HOGENOM" id="CLU_092736_1_1_11"/>
<dbReference type="Pfam" id="PF10756">
    <property type="entry name" value="bPH_6"/>
    <property type="match status" value="1"/>
</dbReference>
<name>H6RX74_BLASD</name>
<reference evidence="3" key="2">
    <citation type="submission" date="2012-02" db="EMBL/GenBank/DDBJ databases">
        <title>Complete genome sequence of Blastococcus saxobsidens strain DD2.</title>
        <authorList>
            <person name="Genoscope."/>
        </authorList>
    </citation>
    <scope>NUCLEOTIDE SEQUENCE [LARGE SCALE GENOMIC DNA]</scope>
    <source>
        <strain evidence="3">DD2</strain>
    </source>
</reference>
<accession>H6RX74</accession>
<dbReference type="InterPro" id="IPR019692">
    <property type="entry name" value="CFP-6_PH"/>
</dbReference>
<evidence type="ECO:0000259" key="1">
    <source>
        <dbReference type="Pfam" id="PF10756"/>
    </source>
</evidence>
<proteinExistence type="predicted"/>
<reference evidence="2 3" key="1">
    <citation type="journal article" date="2012" name="J. Bacteriol.">
        <title>Genome Sequence of Blastococcus saxobsidens DD2, a Stone-Inhabiting Bacterium.</title>
        <authorList>
            <person name="Chouaia B."/>
            <person name="Crotti E."/>
            <person name="Brusetti L."/>
            <person name="Daffonchio D."/>
            <person name="Essoussi I."/>
            <person name="Nouioui I."/>
            <person name="Sbissi I."/>
            <person name="Ghodhbane-Gtari F."/>
            <person name="Gtari M."/>
            <person name="Vacherie B."/>
            <person name="Barbe V."/>
            <person name="Medigue C."/>
            <person name="Gury J."/>
            <person name="Pujic P."/>
            <person name="Normand P."/>
        </authorList>
    </citation>
    <scope>NUCLEOTIDE SEQUENCE [LARGE SCALE GENOMIC DNA]</scope>
    <source>
        <strain evidence="2 3">DD2</strain>
    </source>
</reference>
<feature type="domain" description="Low molecular weight protein antigen 6 PH" evidence="1">
    <location>
        <begin position="50"/>
        <end position="118"/>
    </location>
</feature>
<dbReference type="RefSeq" id="WP_014377560.1">
    <property type="nucleotide sequence ID" value="NC_016943.1"/>
</dbReference>
<dbReference type="STRING" id="1146883.BLASA_3854"/>
<dbReference type="eggNOG" id="ENOG5033EBJ">
    <property type="taxonomic scope" value="Bacteria"/>
</dbReference>
<evidence type="ECO:0000313" key="2">
    <source>
        <dbReference type="EMBL" id="CCG04685.1"/>
    </source>
</evidence>
<protein>
    <recommendedName>
        <fullName evidence="1">Low molecular weight protein antigen 6 PH domain-containing protein</fullName>
    </recommendedName>
</protein>
<evidence type="ECO:0000313" key="3">
    <source>
        <dbReference type="Proteomes" id="UP000007517"/>
    </source>
</evidence>
<dbReference type="KEGG" id="bsd:BLASA_3854"/>
<sequence length="125" mass="13350">MSSPVRFRMSRSALIPVLVLALCILPTAAVTWWTLLLLLVPVAVACWVLRSGTDVGDDGVTARAVLGSRTVRWTELAGIRIGERGDLWLVTTAATEVRLPVVRARDLPALAAASGGRLEIPALPQ</sequence>
<dbReference type="AlphaFoldDB" id="H6RX74"/>
<dbReference type="EMBL" id="FO117623">
    <property type="protein sequence ID" value="CCG04685.1"/>
    <property type="molecule type" value="Genomic_DNA"/>
</dbReference>
<keyword evidence="3" id="KW-1185">Reference proteome</keyword>
<dbReference type="OrthoDB" id="5194605at2"/>